<evidence type="ECO:0000313" key="1">
    <source>
        <dbReference type="EMBL" id="KAI8527208.1"/>
    </source>
</evidence>
<organism evidence="1 2">
    <name type="scientific">Rhododendron molle</name>
    <name type="common">Chinese azalea</name>
    <name type="synonym">Azalea mollis</name>
    <dbReference type="NCBI Taxonomy" id="49168"/>
    <lineage>
        <taxon>Eukaryota</taxon>
        <taxon>Viridiplantae</taxon>
        <taxon>Streptophyta</taxon>
        <taxon>Embryophyta</taxon>
        <taxon>Tracheophyta</taxon>
        <taxon>Spermatophyta</taxon>
        <taxon>Magnoliopsida</taxon>
        <taxon>eudicotyledons</taxon>
        <taxon>Gunneridae</taxon>
        <taxon>Pentapetalae</taxon>
        <taxon>asterids</taxon>
        <taxon>Ericales</taxon>
        <taxon>Ericaceae</taxon>
        <taxon>Ericoideae</taxon>
        <taxon>Rhodoreae</taxon>
        <taxon>Rhododendron</taxon>
    </lineage>
</organism>
<evidence type="ECO:0000313" key="2">
    <source>
        <dbReference type="Proteomes" id="UP001062846"/>
    </source>
</evidence>
<comment type="caution">
    <text evidence="1">The sequence shown here is derived from an EMBL/GenBank/DDBJ whole genome shotgun (WGS) entry which is preliminary data.</text>
</comment>
<dbReference type="EMBL" id="CM046399">
    <property type="protein sequence ID" value="KAI8527208.1"/>
    <property type="molecule type" value="Genomic_DNA"/>
</dbReference>
<dbReference type="Proteomes" id="UP001062846">
    <property type="component" value="Chromosome 12"/>
</dbReference>
<name>A0ACC0LEM5_RHOML</name>
<accession>A0ACC0LEM5</accession>
<gene>
    <name evidence="1" type="ORF">RHMOL_Rhmol12G0057900</name>
</gene>
<protein>
    <submittedName>
        <fullName evidence="1">Uncharacterized protein</fullName>
    </submittedName>
</protein>
<sequence>MIPQSPPPATSPGPTHPKNSFNTFSQIAQHAAAAFVLLVFIGGIILLIHVLISCFRLAWREYAGYLRRFEWFDRAFKALEERKTKKIFKDLPPVVKYKTCEGTVNPCSGCAICLEDFKDGELCQVLPLCDHAFHSGCIRPWLITNQSCPNCRTPIHGQS</sequence>
<reference evidence="1" key="1">
    <citation type="submission" date="2022-02" db="EMBL/GenBank/DDBJ databases">
        <title>Plant Genome Project.</title>
        <authorList>
            <person name="Zhang R.-G."/>
        </authorList>
    </citation>
    <scope>NUCLEOTIDE SEQUENCE</scope>
    <source>
        <strain evidence="1">AT1</strain>
    </source>
</reference>
<proteinExistence type="predicted"/>
<keyword evidence="2" id="KW-1185">Reference proteome</keyword>